<accession>A0ABS8YNY5</accession>
<dbReference type="PANTHER" id="PTHR48098:SF6">
    <property type="entry name" value="FERRI-BACILLIBACTIN ESTERASE BESA"/>
    <property type="match status" value="1"/>
</dbReference>
<evidence type="ECO:0000313" key="2">
    <source>
        <dbReference type="Proteomes" id="UP001199916"/>
    </source>
</evidence>
<dbReference type="InterPro" id="IPR050583">
    <property type="entry name" value="Mycobacterial_A85_antigen"/>
</dbReference>
<dbReference type="InterPro" id="IPR029058">
    <property type="entry name" value="AB_hydrolase_fold"/>
</dbReference>
<gene>
    <name evidence="1" type="ORF">LQV63_22465</name>
</gene>
<dbReference type="PANTHER" id="PTHR48098">
    <property type="entry name" value="ENTEROCHELIN ESTERASE-RELATED"/>
    <property type="match status" value="1"/>
</dbReference>
<dbReference type="SUPFAM" id="SSF53474">
    <property type="entry name" value="alpha/beta-Hydrolases"/>
    <property type="match status" value="1"/>
</dbReference>
<dbReference type="Proteomes" id="UP001199916">
    <property type="component" value="Unassembled WGS sequence"/>
</dbReference>
<protein>
    <submittedName>
        <fullName evidence="1">Esterase</fullName>
    </submittedName>
</protein>
<dbReference type="Gene3D" id="3.40.50.1820">
    <property type="entry name" value="alpha/beta hydrolase"/>
    <property type="match status" value="1"/>
</dbReference>
<dbReference type="EMBL" id="JAJNBZ010000023">
    <property type="protein sequence ID" value="MCE5172050.1"/>
    <property type="molecule type" value="Genomic_DNA"/>
</dbReference>
<dbReference type="RefSeq" id="WP_233698345.1">
    <property type="nucleotide sequence ID" value="NZ_JAJNBZ010000023.1"/>
</dbReference>
<organism evidence="1 2">
    <name type="scientific">Paenibacillus profundus</name>
    <dbReference type="NCBI Taxonomy" id="1173085"/>
    <lineage>
        <taxon>Bacteria</taxon>
        <taxon>Bacillati</taxon>
        <taxon>Bacillota</taxon>
        <taxon>Bacilli</taxon>
        <taxon>Bacillales</taxon>
        <taxon>Paenibacillaceae</taxon>
        <taxon>Paenibacillus</taxon>
    </lineage>
</organism>
<reference evidence="1 2" key="1">
    <citation type="submission" date="2021-11" db="EMBL/GenBank/DDBJ databases">
        <title>Draft genome sequence of Paenibacillus profundus YoMME, a new Gram-positive bacteria with exoelectrogenic properties.</title>
        <authorList>
            <person name="Hubenova Y."/>
            <person name="Hubenova E."/>
            <person name="Manasiev Y."/>
            <person name="Peykov S."/>
            <person name="Mitov M."/>
        </authorList>
    </citation>
    <scope>NUCLEOTIDE SEQUENCE [LARGE SCALE GENOMIC DNA]</scope>
    <source>
        <strain evidence="1 2">YoMME</strain>
    </source>
</reference>
<keyword evidence="2" id="KW-1185">Reference proteome</keyword>
<name>A0ABS8YNY5_9BACL</name>
<proteinExistence type="predicted"/>
<comment type="caution">
    <text evidence="1">The sequence shown here is derived from an EMBL/GenBank/DDBJ whole genome shotgun (WGS) entry which is preliminary data.</text>
</comment>
<evidence type="ECO:0000313" key="1">
    <source>
        <dbReference type="EMBL" id="MCE5172050.1"/>
    </source>
</evidence>
<dbReference type="Pfam" id="PF00756">
    <property type="entry name" value="Esterase"/>
    <property type="match status" value="1"/>
</dbReference>
<dbReference type="InterPro" id="IPR000801">
    <property type="entry name" value="Esterase-like"/>
</dbReference>
<sequence length="450" mass="50926">MGSARLIEINQFYSSILDNTRDMFIYLPPSYEMNEQQRYPVLYMHDGQHVFCADHKGESWDVHKAVDQLVSEGKMKEIIVVAISHVEDARIAEYMHANPDGHNVFHTANQGELYEQFLVHEVKPFIDREYRTLTGKEHTALMGSSAGGLVSYNIGFRQPDTFGMIGALCPFFVSVNPDTMEDRWLSNVYTEKKDLKIWMDVGDSEGFTVMEKHVRQVVDVLIKIGYEPGNDLMYYYAVGSGHSQKDWAARVHAPLLYFFGDIGKPVHIELRGPETIGIQGPKRTLNPVVHFDSGFVMTDINATYKVADSDVLAVTADGTLIPKEAGKTTVSYDNHHVKARVDVTVVPYISDTATVNVFVKVPEFTPRTEKLYAGIELPMIDEGLYGGTFEVPRDMSFEFRISRGLGKHETDRHGQEVPYRKFTVTDGLVLHYEVENWVDSMVSKGDEYEA</sequence>